<comment type="similarity">
    <text evidence="6">Belongs to the RuvA family.</text>
</comment>
<dbReference type="GO" id="GO:0009378">
    <property type="term" value="F:four-way junction helicase activity"/>
    <property type="evidence" value="ECO:0007669"/>
    <property type="project" value="InterPro"/>
</dbReference>
<comment type="domain">
    <text evidence="6">Has three domains with a flexible linker between the domains II and III and assumes an 'L' shape. Domain III is highly mobile and contacts RuvB.</text>
</comment>
<evidence type="ECO:0000256" key="1">
    <source>
        <dbReference type="ARBA" id="ARBA00022490"/>
    </source>
</evidence>
<name>A0A1G6HQG4_9BACI</name>
<dbReference type="Pfam" id="PF07499">
    <property type="entry name" value="RuvA_C"/>
    <property type="match status" value="1"/>
</dbReference>
<dbReference type="GO" id="GO:0048476">
    <property type="term" value="C:Holliday junction resolvase complex"/>
    <property type="evidence" value="ECO:0007669"/>
    <property type="project" value="UniProtKB-UniRule"/>
</dbReference>
<feature type="region of interest" description="Domain III" evidence="6">
    <location>
        <begin position="147"/>
        <end position="203"/>
    </location>
</feature>
<reference evidence="9" key="1">
    <citation type="submission" date="2016-09" db="EMBL/GenBank/DDBJ databases">
        <authorList>
            <person name="Varghese N."/>
            <person name="Submissions S."/>
        </authorList>
    </citation>
    <scope>NUCLEOTIDE SEQUENCE [LARGE SCALE GENOMIC DNA]</scope>
    <source>
        <strain evidence="9">S5</strain>
    </source>
</reference>
<dbReference type="InterPro" id="IPR013849">
    <property type="entry name" value="DNA_helicase_Holl-junc_RuvA_I"/>
</dbReference>
<dbReference type="RefSeq" id="WP_090794271.1">
    <property type="nucleotide sequence ID" value="NZ_FMYI01000003.1"/>
</dbReference>
<dbReference type="Gene3D" id="1.10.8.10">
    <property type="entry name" value="DNA helicase RuvA subunit, C-terminal domain"/>
    <property type="match status" value="1"/>
</dbReference>
<dbReference type="AlphaFoldDB" id="A0A1G6HQG4"/>
<keyword evidence="5 6" id="KW-0234">DNA repair</keyword>
<dbReference type="InterPro" id="IPR012340">
    <property type="entry name" value="NA-bd_OB-fold"/>
</dbReference>
<dbReference type="InterPro" id="IPR000085">
    <property type="entry name" value="RuvA"/>
</dbReference>
<comment type="subunit">
    <text evidence="6">Homotetramer. Forms an RuvA(8)-RuvB(12)-Holliday junction (HJ) complex. HJ DNA is sandwiched between 2 RuvA tetramers; dsDNA enters through RuvA and exits via RuvB. An RuvB hexamer assembles on each DNA strand where it exits the tetramer. Each RuvB hexamer is contacted by two RuvA subunits (via domain III) on 2 adjacent RuvB subunits; this complex drives branch migration. In the full resolvosome a probable DNA-RuvA(4)-RuvB(12)-RuvC(2) complex forms which resolves the HJ.</text>
</comment>
<evidence type="ECO:0000313" key="8">
    <source>
        <dbReference type="EMBL" id="SDB96383.1"/>
    </source>
</evidence>
<dbReference type="SUPFAM" id="SSF46929">
    <property type="entry name" value="DNA helicase RuvA subunit, C-terminal domain"/>
    <property type="match status" value="1"/>
</dbReference>
<protein>
    <recommendedName>
        <fullName evidence="6">Holliday junction branch migration complex subunit RuvA</fullName>
    </recommendedName>
</protein>
<dbReference type="InterPro" id="IPR011114">
    <property type="entry name" value="RuvA_C"/>
</dbReference>
<dbReference type="HAMAP" id="MF_00031">
    <property type="entry name" value="DNA_HJ_migration_RuvA"/>
    <property type="match status" value="1"/>
</dbReference>
<keyword evidence="2 6" id="KW-0227">DNA damage</keyword>
<dbReference type="GO" id="GO:0006310">
    <property type="term" value="P:DNA recombination"/>
    <property type="evidence" value="ECO:0007669"/>
    <property type="project" value="UniProtKB-UniRule"/>
</dbReference>
<accession>A0A1G6HQG4</accession>
<dbReference type="InterPro" id="IPR036267">
    <property type="entry name" value="RuvA_C_sf"/>
</dbReference>
<keyword evidence="8" id="KW-0378">Hydrolase</keyword>
<dbReference type="InterPro" id="IPR010994">
    <property type="entry name" value="RuvA_2-like"/>
</dbReference>
<evidence type="ECO:0000256" key="3">
    <source>
        <dbReference type="ARBA" id="ARBA00023125"/>
    </source>
</evidence>
<dbReference type="Proteomes" id="UP000242949">
    <property type="component" value="Unassembled WGS sequence"/>
</dbReference>
<gene>
    <name evidence="6" type="primary">ruvA</name>
    <name evidence="8" type="ORF">SAMN05421734_103168</name>
</gene>
<dbReference type="Gene3D" id="2.40.50.140">
    <property type="entry name" value="Nucleic acid-binding proteins"/>
    <property type="match status" value="1"/>
</dbReference>
<dbReference type="SMART" id="SM00278">
    <property type="entry name" value="HhH1"/>
    <property type="match status" value="2"/>
</dbReference>
<dbReference type="InterPro" id="IPR003583">
    <property type="entry name" value="Hlx-hairpin-Hlx_DNA-bd_motif"/>
</dbReference>
<keyword evidence="4 6" id="KW-0233">DNA recombination</keyword>
<dbReference type="EMBL" id="FMYI01000003">
    <property type="protein sequence ID" value="SDB96383.1"/>
    <property type="molecule type" value="Genomic_DNA"/>
</dbReference>
<feature type="domain" description="Helix-hairpin-helix DNA-binding motif class 1" evidence="7">
    <location>
        <begin position="107"/>
        <end position="126"/>
    </location>
</feature>
<comment type="function">
    <text evidence="6">The RuvA-RuvB-RuvC complex processes Holliday junction (HJ) DNA during genetic recombination and DNA repair, while the RuvA-RuvB complex plays an important role in the rescue of blocked DNA replication forks via replication fork reversal (RFR). RuvA specifically binds to HJ cruciform DNA, conferring on it an open structure. The RuvB hexamer acts as an ATP-dependent pump, pulling dsDNA into and through the RuvAB complex. HJ branch migration allows RuvC to scan DNA until it finds its consensus sequence, where it cleaves and resolves the cruciform DNA.</text>
</comment>
<dbReference type="SUPFAM" id="SSF50249">
    <property type="entry name" value="Nucleic acid-binding proteins"/>
    <property type="match status" value="1"/>
</dbReference>
<sequence length="203" mass="22567">MIAFIRGQLIEITDTVAIVDVNGVGYEIACANPYDFQSHLNESVFIYTYYHVREDAHILYGFKDSKQKELFSHVLNVSGIGPKGALSIISHVTVDHFVNAIENEDEAFLTKFPGVGKKTARQMILDLKGKLPFQTVATEEALPVKTSGADFTKETVLSETVEALETLGYKDREIRTVLPQLKKSDSTDTDRLIKEALALLMKG</sequence>
<keyword evidence="8" id="KW-0347">Helicase</keyword>
<evidence type="ECO:0000256" key="2">
    <source>
        <dbReference type="ARBA" id="ARBA00022763"/>
    </source>
</evidence>
<keyword evidence="8" id="KW-0067">ATP-binding</keyword>
<proteinExistence type="inferred from homology"/>
<dbReference type="Pfam" id="PF14520">
    <property type="entry name" value="HHH_5"/>
    <property type="match status" value="1"/>
</dbReference>
<comment type="caution">
    <text evidence="6">Lacks conserved residue(s) required for the propagation of feature annotation.</text>
</comment>
<evidence type="ECO:0000256" key="4">
    <source>
        <dbReference type="ARBA" id="ARBA00023172"/>
    </source>
</evidence>
<keyword evidence="8" id="KW-0547">Nucleotide-binding</keyword>
<dbReference type="GO" id="GO:0000400">
    <property type="term" value="F:four-way junction DNA binding"/>
    <property type="evidence" value="ECO:0007669"/>
    <property type="project" value="UniProtKB-UniRule"/>
</dbReference>
<evidence type="ECO:0000256" key="5">
    <source>
        <dbReference type="ARBA" id="ARBA00023204"/>
    </source>
</evidence>
<dbReference type="GO" id="GO:0005524">
    <property type="term" value="F:ATP binding"/>
    <property type="evidence" value="ECO:0007669"/>
    <property type="project" value="InterPro"/>
</dbReference>
<organism evidence="8 9">
    <name type="scientific">Pelagirhabdus alkalitolerans</name>
    <dbReference type="NCBI Taxonomy" id="1612202"/>
    <lineage>
        <taxon>Bacteria</taxon>
        <taxon>Bacillati</taxon>
        <taxon>Bacillota</taxon>
        <taxon>Bacilli</taxon>
        <taxon>Bacillales</taxon>
        <taxon>Bacillaceae</taxon>
        <taxon>Pelagirhabdus</taxon>
    </lineage>
</organism>
<dbReference type="OrthoDB" id="5293449at2"/>
<dbReference type="Gene3D" id="1.10.150.20">
    <property type="entry name" value="5' to 3' exonuclease, C-terminal subdomain"/>
    <property type="match status" value="1"/>
</dbReference>
<dbReference type="GO" id="GO:0006281">
    <property type="term" value="P:DNA repair"/>
    <property type="evidence" value="ECO:0007669"/>
    <property type="project" value="UniProtKB-UniRule"/>
</dbReference>
<dbReference type="Pfam" id="PF01330">
    <property type="entry name" value="RuvA_N"/>
    <property type="match status" value="1"/>
</dbReference>
<dbReference type="SUPFAM" id="SSF47781">
    <property type="entry name" value="RuvA domain 2-like"/>
    <property type="match status" value="1"/>
</dbReference>
<keyword evidence="1 6" id="KW-0963">Cytoplasm</keyword>
<comment type="subcellular location">
    <subcellularLocation>
        <location evidence="6">Cytoplasm</location>
    </subcellularLocation>
</comment>
<dbReference type="GO" id="GO:0009379">
    <property type="term" value="C:Holliday junction helicase complex"/>
    <property type="evidence" value="ECO:0007669"/>
    <property type="project" value="InterPro"/>
</dbReference>
<dbReference type="NCBIfam" id="TIGR00084">
    <property type="entry name" value="ruvA"/>
    <property type="match status" value="1"/>
</dbReference>
<keyword evidence="3 6" id="KW-0238">DNA-binding</keyword>
<dbReference type="STRING" id="1612202.SAMN05421734_103168"/>
<evidence type="ECO:0000259" key="7">
    <source>
        <dbReference type="SMART" id="SM00278"/>
    </source>
</evidence>
<keyword evidence="9" id="KW-1185">Reference proteome</keyword>
<evidence type="ECO:0000256" key="6">
    <source>
        <dbReference type="HAMAP-Rule" id="MF_00031"/>
    </source>
</evidence>
<dbReference type="CDD" id="cd14332">
    <property type="entry name" value="UBA_RuvA_C"/>
    <property type="match status" value="1"/>
</dbReference>
<feature type="domain" description="Helix-hairpin-helix DNA-binding motif class 1" evidence="7">
    <location>
        <begin position="72"/>
        <end position="91"/>
    </location>
</feature>
<dbReference type="GO" id="GO:0005737">
    <property type="term" value="C:cytoplasm"/>
    <property type="evidence" value="ECO:0007669"/>
    <property type="project" value="UniProtKB-SubCell"/>
</dbReference>
<evidence type="ECO:0000313" key="9">
    <source>
        <dbReference type="Proteomes" id="UP000242949"/>
    </source>
</evidence>